<gene>
    <name evidence="1" type="ORF">PYW08_001348</name>
</gene>
<dbReference type="EMBL" id="CM056786">
    <property type="protein sequence ID" value="KAJ8729767.1"/>
    <property type="molecule type" value="Genomic_DNA"/>
</dbReference>
<keyword evidence="2" id="KW-1185">Reference proteome</keyword>
<evidence type="ECO:0000313" key="2">
    <source>
        <dbReference type="Proteomes" id="UP001231649"/>
    </source>
</evidence>
<reference evidence="1" key="1">
    <citation type="submission" date="2023-03" db="EMBL/GenBank/DDBJ databases">
        <title>Chromosome-level genomes of two armyworms, Mythimna separata and Mythimna loreyi, provide insights into the biosynthesis and reception of sex pheromones.</title>
        <authorList>
            <person name="Zhao H."/>
        </authorList>
    </citation>
    <scope>NUCLEOTIDE SEQUENCE</scope>
    <source>
        <strain evidence="1">BeijingLab</strain>
    </source>
</reference>
<proteinExistence type="predicted"/>
<protein>
    <submittedName>
        <fullName evidence="1">Uncharacterized protein</fullName>
    </submittedName>
</protein>
<evidence type="ECO:0000313" key="1">
    <source>
        <dbReference type="EMBL" id="KAJ8729767.1"/>
    </source>
</evidence>
<sequence length="435" mass="48533">MALSYFNESEAPRDFRVSSTESDGHYKKCLLCYTVKKNFYCSDCVRAGNFVHSSMPYADRYAEKHGKLLRLKVNRKHVLDRCEKLLAAKLKRDSLLTEAKQSRDKLDLLRLAIEQRRSNIEEKRKELTALKSHNNELILKLPRYNKRVSSLGKHAQMQRMELENKVSTYNEQAESLAALRRSRIRQLTKYIFPVYMTYDTSESIEDMEFIGEDNEEEPPHRPQLHIVAPWINTDGDYSHVHDWLRQNKESLATGPSCSANPAARACAALALCAQLLALLAWALDARLPHTISLNEYCNWRVSGGGVSWRARRLSACSAALASRAALAPPALAPQQAPAPHALAALHTLVVAANTDDPMLGRVSSWAACGSAAVRELWADAIAALGDLDTDDTEPPEHLNWPETADMEELSGTPPSVAPAASLVTSLASMWRVFTK</sequence>
<comment type="caution">
    <text evidence="1">The sequence shown here is derived from an EMBL/GenBank/DDBJ whole genome shotgun (WGS) entry which is preliminary data.</text>
</comment>
<dbReference type="Proteomes" id="UP001231649">
    <property type="component" value="Chromosome 10"/>
</dbReference>
<accession>A0ACC2R043</accession>
<organism evidence="1 2">
    <name type="scientific">Mythimna loreyi</name>
    <dbReference type="NCBI Taxonomy" id="667449"/>
    <lineage>
        <taxon>Eukaryota</taxon>
        <taxon>Metazoa</taxon>
        <taxon>Ecdysozoa</taxon>
        <taxon>Arthropoda</taxon>
        <taxon>Hexapoda</taxon>
        <taxon>Insecta</taxon>
        <taxon>Pterygota</taxon>
        <taxon>Neoptera</taxon>
        <taxon>Endopterygota</taxon>
        <taxon>Lepidoptera</taxon>
        <taxon>Glossata</taxon>
        <taxon>Ditrysia</taxon>
        <taxon>Noctuoidea</taxon>
        <taxon>Noctuidae</taxon>
        <taxon>Noctuinae</taxon>
        <taxon>Hadenini</taxon>
        <taxon>Mythimna</taxon>
    </lineage>
</organism>
<name>A0ACC2R043_9NEOP</name>